<dbReference type="OrthoDB" id="641550at2"/>
<dbReference type="KEGG" id="fln:FLA_0382"/>
<protein>
    <submittedName>
        <fullName evidence="2">Uncharacterized protein</fullName>
    </submittedName>
</protein>
<dbReference type="EMBL" id="FTOR01000010">
    <property type="protein sequence ID" value="SIT31270.1"/>
    <property type="molecule type" value="Genomic_DNA"/>
</dbReference>
<gene>
    <name evidence="2" type="ORF">SAMN05421788_110121</name>
</gene>
<dbReference type="Proteomes" id="UP000186917">
    <property type="component" value="Unassembled WGS sequence"/>
</dbReference>
<feature type="region of interest" description="Disordered" evidence="1">
    <location>
        <begin position="1"/>
        <end position="27"/>
    </location>
</feature>
<reference evidence="3" key="1">
    <citation type="submission" date="2017-01" db="EMBL/GenBank/DDBJ databases">
        <authorList>
            <person name="Varghese N."/>
            <person name="Submissions S."/>
        </authorList>
    </citation>
    <scope>NUCLEOTIDE SEQUENCE [LARGE SCALE GENOMIC DNA]</scope>
    <source>
        <strain evidence="3">DSM 21054</strain>
    </source>
</reference>
<evidence type="ECO:0000313" key="3">
    <source>
        <dbReference type="Proteomes" id="UP000186917"/>
    </source>
</evidence>
<proteinExistence type="predicted"/>
<evidence type="ECO:0000256" key="1">
    <source>
        <dbReference type="SAM" id="MobiDB-lite"/>
    </source>
</evidence>
<feature type="compositionally biased region" description="Polar residues" evidence="1">
    <location>
        <begin position="18"/>
        <end position="27"/>
    </location>
</feature>
<keyword evidence="3" id="KW-1185">Reference proteome</keyword>
<sequence length="473" mass="52365">MQTHADKKTSQRAPVAVGQTSSHQNNSIQLQQLRQFQKIAGNSRHVQQLKAMQARMTGHVSNSAVAQRRVFIGANEMTPVNGQRSHNALLNGVKKTLDSRDKGLGFVKDEYIRKYNDEAEFNDHSKSRPVEVGLARKMGRWYRLPELKSNKEFFVLGESHGTFGYRELVAESNLSGKVLGEGGTRDILSATGNAKIEMNESADALKERNGTSREGKMETTFAKNYYALAELKVGLEAMIGNRGVMPASTRNMQAESAWLGDYKAAADRGEDAGSKLPFYKHHGEKYYATTGSAAENYDVVATAKSLLTKLNTAIVTYLTKHKNKAAAYAGTLVDAMLNELTRTDTLVDADEKVKGLKNAIVLIDKLSYVMEYLSKKEAKEQEFPTDGTTMGERVTAVNNAAFAARWSDDRKKAFAYRDFSMFKAVVKAKNDGDYIMAGMGDWHAQNLKTALQAEHIKVLTLNDFFAKTTNAIV</sequence>
<accession>A0A173MA16</accession>
<dbReference type="RefSeq" id="WP_076381705.1">
    <property type="nucleotide sequence ID" value="NZ_AP017422.1"/>
</dbReference>
<name>A0A173MA16_9BACT</name>
<evidence type="ECO:0000313" key="2">
    <source>
        <dbReference type="EMBL" id="SIT31270.1"/>
    </source>
</evidence>
<dbReference type="STRING" id="477680.SAMN05421788_110121"/>
<organism evidence="2 3">
    <name type="scientific">Filimonas lacunae</name>
    <dbReference type="NCBI Taxonomy" id="477680"/>
    <lineage>
        <taxon>Bacteria</taxon>
        <taxon>Pseudomonadati</taxon>
        <taxon>Bacteroidota</taxon>
        <taxon>Chitinophagia</taxon>
        <taxon>Chitinophagales</taxon>
        <taxon>Chitinophagaceae</taxon>
        <taxon>Filimonas</taxon>
    </lineage>
</organism>
<dbReference type="AlphaFoldDB" id="A0A173MA16"/>